<dbReference type="AlphaFoldDB" id="Q6IHE7"/>
<proteinExistence type="predicted"/>
<accession>Q6IHE7</accession>
<gene>
    <name evidence="1" type="ORF">HDC02681</name>
</gene>
<dbReference type="EMBL" id="BK003469">
    <property type="protein sequence ID" value="DAA03668.1"/>
    <property type="molecule type" value="Genomic_DNA"/>
</dbReference>
<protein>
    <submittedName>
        <fullName evidence="1">HDC02681</fullName>
    </submittedName>
</protein>
<reference evidence="1" key="1">
    <citation type="journal article" date="2003" name="Genome Biol.">
        <title>An integrated gene annotation and transcriptional profiling approach towards the full gene content of the Drosophila genome.</title>
        <authorList>
            <person name="Hild M."/>
            <person name="Beckmann B."/>
            <person name="Haas S.A."/>
            <person name="Koch B."/>
            <person name="Solovyev V."/>
            <person name="Busold C."/>
            <person name="Fellenberg K."/>
            <person name="Boutros M."/>
            <person name="Vingron M."/>
            <person name="Sauer F."/>
            <person name="Hoheisel J.D."/>
            <person name="Paro R."/>
        </authorList>
    </citation>
    <scope>NUCLEOTIDE SEQUENCE</scope>
</reference>
<evidence type="ECO:0000313" key="1">
    <source>
        <dbReference type="EMBL" id="DAA03668.1"/>
    </source>
</evidence>
<organism evidence="1">
    <name type="scientific">Drosophila melanogaster</name>
    <name type="common">Fruit fly</name>
    <dbReference type="NCBI Taxonomy" id="7227"/>
    <lineage>
        <taxon>Eukaryota</taxon>
        <taxon>Metazoa</taxon>
        <taxon>Ecdysozoa</taxon>
        <taxon>Arthropoda</taxon>
        <taxon>Hexapoda</taxon>
        <taxon>Insecta</taxon>
        <taxon>Pterygota</taxon>
        <taxon>Neoptera</taxon>
        <taxon>Endopterygota</taxon>
        <taxon>Diptera</taxon>
        <taxon>Brachycera</taxon>
        <taxon>Muscomorpha</taxon>
        <taxon>Ephydroidea</taxon>
        <taxon>Drosophilidae</taxon>
        <taxon>Drosophila</taxon>
        <taxon>Sophophora</taxon>
    </lineage>
</organism>
<name>Q6IHE7_DROME</name>
<sequence length="75" mass="8994">MDNEPIQLQIFNLYDLGAKQPFLCHYFRYFPSPRIAHFLRKRNRCERTPFFYAPLRNGTLHMSMPMFVSVSMSMS</sequence>